<protein>
    <submittedName>
        <fullName evidence="6">Radical SAM domain protein</fullName>
    </submittedName>
</protein>
<dbReference type="InterPro" id="IPR007197">
    <property type="entry name" value="rSAM"/>
</dbReference>
<evidence type="ECO:0000313" key="7">
    <source>
        <dbReference type="Proteomes" id="UP000046155"/>
    </source>
</evidence>
<dbReference type="EMBL" id="CDRZ01000223">
    <property type="protein sequence ID" value="CEO88904.1"/>
    <property type="molecule type" value="Genomic_DNA"/>
</dbReference>
<dbReference type="Gene3D" id="3.20.20.70">
    <property type="entry name" value="Aldolase class I"/>
    <property type="match status" value="1"/>
</dbReference>
<evidence type="ECO:0000259" key="5">
    <source>
        <dbReference type="PROSITE" id="PS51918"/>
    </source>
</evidence>
<evidence type="ECO:0000256" key="3">
    <source>
        <dbReference type="ARBA" id="ARBA00023004"/>
    </source>
</evidence>
<keyword evidence="7" id="KW-1185">Reference proteome</keyword>
<dbReference type="SMART" id="SM00729">
    <property type="entry name" value="Elp3"/>
    <property type="match status" value="1"/>
</dbReference>
<dbReference type="CDD" id="cd21128">
    <property type="entry name" value="SPASM_rSAM"/>
    <property type="match status" value="1"/>
</dbReference>
<dbReference type="PANTHER" id="PTHR43524:SF1">
    <property type="entry name" value="RADICAL SAM SUPERFAMILY PROTEIN"/>
    <property type="match status" value="1"/>
</dbReference>
<evidence type="ECO:0000256" key="1">
    <source>
        <dbReference type="ARBA" id="ARBA00022691"/>
    </source>
</evidence>
<name>A0A0B7MEA6_9FIRM</name>
<keyword evidence="1" id="KW-0949">S-adenosyl-L-methionine</keyword>
<reference evidence="7" key="1">
    <citation type="submission" date="2015-01" db="EMBL/GenBank/DDBJ databases">
        <authorList>
            <person name="Manzoor Shahid"/>
            <person name="Zubair Saima"/>
        </authorList>
    </citation>
    <scope>NUCLEOTIDE SEQUENCE [LARGE SCALE GENOMIC DNA]</scope>
    <source>
        <strain evidence="7">Sp3</strain>
    </source>
</reference>
<dbReference type="Pfam" id="PF04055">
    <property type="entry name" value="Radical_SAM"/>
    <property type="match status" value="1"/>
</dbReference>
<keyword evidence="3" id="KW-0408">Iron</keyword>
<dbReference type="GO" id="GO:0046872">
    <property type="term" value="F:metal ion binding"/>
    <property type="evidence" value="ECO:0007669"/>
    <property type="project" value="UniProtKB-KW"/>
</dbReference>
<dbReference type="GO" id="GO:0003824">
    <property type="term" value="F:catalytic activity"/>
    <property type="evidence" value="ECO:0007669"/>
    <property type="project" value="InterPro"/>
</dbReference>
<accession>A0A0B7MEA6</accession>
<dbReference type="OrthoDB" id="9782387at2"/>
<dbReference type="PANTHER" id="PTHR43524">
    <property type="entry name" value="RADICAL SAM SUPERFAMILY PROTEIN"/>
    <property type="match status" value="1"/>
</dbReference>
<dbReference type="RefSeq" id="WP_044664965.1">
    <property type="nucleotide sequence ID" value="NZ_CDRZ01000223.1"/>
</dbReference>
<evidence type="ECO:0000256" key="2">
    <source>
        <dbReference type="ARBA" id="ARBA00022723"/>
    </source>
</evidence>
<dbReference type="InterPro" id="IPR013785">
    <property type="entry name" value="Aldolase_TIM"/>
</dbReference>
<dbReference type="PROSITE" id="PS51918">
    <property type="entry name" value="RADICAL_SAM"/>
    <property type="match status" value="1"/>
</dbReference>
<dbReference type="Proteomes" id="UP000046155">
    <property type="component" value="Unassembled WGS sequence"/>
</dbReference>
<keyword evidence="2" id="KW-0479">Metal-binding</keyword>
<dbReference type="InterPro" id="IPR058240">
    <property type="entry name" value="rSAM_sf"/>
</dbReference>
<feature type="domain" description="Radical SAM core" evidence="5">
    <location>
        <begin position="117"/>
        <end position="323"/>
    </location>
</feature>
<dbReference type="SFLD" id="SFLDS00029">
    <property type="entry name" value="Radical_SAM"/>
    <property type="match status" value="1"/>
</dbReference>
<organism evidence="6 7">
    <name type="scientific">Syntrophaceticus schinkii</name>
    <dbReference type="NCBI Taxonomy" id="499207"/>
    <lineage>
        <taxon>Bacteria</taxon>
        <taxon>Bacillati</taxon>
        <taxon>Bacillota</taxon>
        <taxon>Clostridia</taxon>
        <taxon>Thermoanaerobacterales</taxon>
        <taxon>Thermoanaerobacterales Family III. Incertae Sedis</taxon>
        <taxon>Syntrophaceticus</taxon>
    </lineage>
</organism>
<dbReference type="InterPro" id="IPR023885">
    <property type="entry name" value="4Fe4S-binding_SPASM_dom"/>
</dbReference>
<sequence>MAKGDSIVGKLNLDFAKRYVGESVFKQVLNYLEGDPDTNIPRLIRVAQKITPVEHHKELAGTLLEMYEENPSIHNYFNGIFHEIDRGVRDRLMCNFVVNTMLLSPSRRKQVEEQTGTHVPITLLIDPTSACNLKCPGCWAGEYSKHDELEPELLDRILDEAKELGIFGIVMSGGEPFLYPYLLDMAEKHNEQAYMIYTNGTKIDDEVADRLQKVGNISPCVSIEGWKEKTDARRGQGTYEKILAAMDRMHERGILFGASITVTRENYQEVTSDEFIDFLIDKGVRYIWAFHYIPVGRTPNTDLMILPEQRAYLYERTRYIRENKLMTYVDFWNDGELTRGCIAGGDSFFHITARGDVEPCVFVHYAVDNIRDKSLKEVLGNPFFREYQERQPFSDNYLRPCPIIDVPDQLRQMVKNNNPHPTHEGADSILSGEVADFLDKRAAAWEKIADEIWASRNRG</sequence>
<dbReference type="CDD" id="cd01335">
    <property type="entry name" value="Radical_SAM"/>
    <property type="match status" value="1"/>
</dbReference>
<dbReference type="SFLD" id="SFLDG01067">
    <property type="entry name" value="SPASM/twitch_domain_containing"/>
    <property type="match status" value="1"/>
</dbReference>
<dbReference type="Pfam" id="PF13186">
    <property type="entry name" value="SPASM"/>
    <property type="match status" value="1"/>
</dbReference>
<keyword evidence="4" id="KW-0411">Iron-sulfur</keyword>
<proteinExistence type="predicted"/>
<dbReference type="SFLD" id="SFLDG01386">
    <property type="entry name" value="main_SPASM_domain-containing"/>
    <property type="match status" value="1"/>
</dbReference>
<dbReference type="SUPFAM" id="SSF102114">
    <property type="entry name" value="Radical SAM enzymes"/>
    <property type="match status" value="1"/>
</dbReference>
<evidence type="ECO:0000256" key="4">
    <source>
        <dbReference type="ARBA" id="ARBA00023014"/>
    </source>
</evidence>
<evidence type="ECO:0000313" key="6">
    <source>
        <dbReference type="EMBL" id="CEO88904.1"/>
    </source>
</evidence>
<dbReference type="GO" id="GO:0051536">
    <property type="term" value="F:iron-sulfur cluster binding"/>
    <property type="evidence" value="ECO:0007669"/>
    <property type="project" value="UniProtKB-KW"/>
</dbReference>
<dbReference type="AlphaFoldDB" id="A0A0B7MEA6"/>
<dbReference type="InterPro" id="IPR006638">
    <property type="entry name" value="Elp3/MiaA/NifB-like_rSAM"/>
</dbReference>
<gene>
    <name evidence="6" type="ORF">SSCH_30008</name>
</gene>